<organism evidence="1 2">
    <name type="scientific">Eiseniibacteriota bacterium</name>
    <dbReference type="NCBI Taxonomy" id="2212470"/>
    <lineage>
        <taxon>Bacteria</taxon>
        <taxon>Candidatus Eiseniibacteriota</taxon>
    </lineage>
</organism>
<dbReference type="PANTHER" id="PTHR13812">
    <property type="entry name" value="KETIMINE REDUCTASE MU-CRYSTALLIN"/>
    <property type="match status" value="1"/>
</dbReference>
<dbReference type="InterPro" id="IPR023401">
    <property type="entry name" value="ODC_N"/>
</dbReference>
<dbReference type="GO" id="GO:0042562">
    <property type="term" value="F:hormone binding"/>
    <property type="evidence" value="ECO:0007669"/>
    <property type="project" value="TreeGrafter"/>
</dbReference>
<dbReference type="InterPro" id="IPR003462">
    <property type="entry name" value="ODC_Mu_crystall"/>
</dbReference>
<proteinExistence type="predicted"/>
<dbReference type="EMBL" id="VBPB01000367">
    <property type="protein sequence ID" value="TMQ68868.1"/>
    <property type="molecule type" value="Genomic_DNA"/>
</dbReference>
<evidence type="ECO:0000313" key="2">
    <source>
        <dbReference type="Proteomes" id="UP000319771"/>
    </source>
</evidence>
<dbReference type="AlphaFoldDB" id="A0A538TZ34"/>
<reference evidence="1 2" key="1">
    <citation type="journal article" date="2019" name="Nat. Microbiol.">
        <title>Mediterranean grassland soil C-N compound turnover is dependent on rainfall and depth, and is mediated by genomically divergent microorganisms.</title>
        <authorList>
            <person name="Diamond S."/>
            <person name="Andeer P.F."/>
            <person name="Li Z."/>
            <person name="Crits-Christoph A."/>
            <person name="Burstein D."/>
            <person name="Anantharaman K."/>
            <person name="Lane K.R."/>
            <person name="Thomas B.C."/>
            <person name="Pan C."/>
            <person name="Northen T.R."/>
            <person name="Banfield J.F."/>
        </authorList>
    </citation>
    <scope>NUCLEOTIDE SEQUENCE [LARGE SCALE GENOMIC DNA]</scope>
    <source>
        <strain evidence="1">WS_11</strain>
    </source>
</reference>
<comment type="caution">
    <text evidence="1">The sequence shown here is derived from an EMBL/GenBank/DDBJ whole genome shotgun (WGS) entry which is preliminary data.</text>
</comment>
<dbReference type="Proteomes" id="UP000319771">
    <property type="component" value="Unassembled WGS sequence"/>
</dbReference>
<dbReference type="InterPro" id="IPR036291">
    <property type="entry name" value="NAD(P)-bd_dom_sf"/>
</dbReference>
<dbReference type="SUPFAM" id="SSF51735">
    <property type="entry name" value="NAD(P)-binding Rossmann-fold domains"/>
    <property type="match status" value="1"/>
</dbReference>
<protein>
    <submittedName>
        <fullName evidence="1">Ornithine cyclodeaminase family protein</fullName>
    </submittedName>
</protein>
<dbReference type="GO" id="GO:0005737">
    <property type="term" value="C:cytoplasm"/>
    <property type="evidence" value="ECO:0007669"/>
    <property type="project" value="TreeGrafter"/>
</dbReference>
<gene>
    <name evidence="1" type="ORF">E6K81_16180</name>
</gene>
<evidence type="ECO:0000313" key="1">
    <source>
        <dbReference type="EMBL" id="TMQ68868.1"/>
    </source>
</evidence>
<dbReference type="Gene3D" id="3.40.50.720">
    <property type="entry name" value="NAD(P)-binding Rossmann-like Domain"/>
    <property type="match status" value="1"/>
</dbReference>
<feature type="non-terminal residue" evidence="1">
    <location>
        <position position="218"/>
    </location>
</feature>
<accession>A0A538TZ34</accession>
<dbReference type="Pfam" id="PF02423">
    <property type="entry name" value="OCD_Mu_crystall"/>
    <property type="match status" value="1"/>
</dbReference>
<dbReference type="Gene3D" id="3.30.1780.10">
    <property type="entry name" value="ornithine cyclodeaminase, domain 1"/>
    <property type="match status" value="1"/>
</dbReference>
<name>A0A538TZ34_UNCEI</name>
<sequence>MSVRVVTQSEVPALLPMGECVEVMAQALATLARGEAVLPLRSMVRLPDRPGLLGLMPAILGAPKVMGLKVVSVMPQNHGTPYDSHQGAVLIFEVEHGCLLAVIDASSITAIRTAAVSGVATRALAREGAGDLAILGSGVQAVSHLEAMATVCGLRRVRVWSDQAANARAFAERESTRLGLKVEPVTSARAAVEGADLICTTTSSATPVLEGAWLAPGV</sequence>
<dbReference type="PANTHER" id="PTHR13812:SF19">
    <property type="entry name" value="KETIMINE REDUCTASE MU-CRYSTALLIN"/>
    <property type="match status" value="1"/>
</dbReference>